<evidence type="ECO:0000313" key="2">
    <source>
        <dbReference type="Proteomes" id="UP000823775"/>
    </source>
</evidence>
<dbReference type="EMBL" id="JACEIK010000645">
    <property type="protein sequence ID" value="MCD7460285.1"/>
    <property type="molecule type" value="Genomic_DNA"/>
</dbReference>
<name>A0ABS8SND2_DATST</name>
<gene>
    <name evidence="1" type="ORF">HAX54_043229</name>
</gene>
<organism evidence="1 2">
    <name type="scientific">Datura stramonium</name>
    <name type="common">Jimsonweed</name>
    <name type="synonym">Common thornapple</name>
    <dbReference type="NCBI Taxonomy" id="4076"/>
    <lineage>
        <taxon>Eukaryota</taxon>
        <taxon>Viridiplantae</taxon>
        <taxon>Streptophyta</taxon>
        <taxon>Embryophyta</taxon>
        <taxon>Tracheophyta</taxon>
        <taxon>Spermatophyta</taxon>
        <taxon>Magnoliopsida</taxon>
        <taxon>eudicotyledons</taxon>
        <taxon>Gunneridae</taxon>
        <taxon>Pentapetalae</taxon>
        <taxon>asterids</taxon>
        <taxon>lamiids</taxon>
        <taxon>Solanales</taxon>
        <taxon>Solanaceae</taxon>
        <taxon>Solanoideae</taxon>
        <taxon>Datureae</taxon>
        <taxon>Datura</taxon>
    </lineage>
</organism>
<keyword evidence="2" id="KW-1185">Reference proteome</keyword>
<evidence type="ECO:0000313" key="1">
    <source>
        <dbReference type="EMBL" id="MCD7460285.1"/>
    </source>
</evidence>
<sequence>MLVQPSFGPPIRSQELGELAKLRHIGSMADHQEKFEQLVSQDSTLTQAHKIEFYISGLGDYIAIEVELHNPPDFATTISISWLYEHKEQPLCSRLLDVYRSKTSDFSPQPPPDL</sequence>
<accession>A0ABS8SND2</accession>
<comment type="caution">
    <text evidence="1">The sequence shown here is derived from an EMBL/GenBank/DDBJ whole genome shotgun (WGS) entry which is preliminary data.</text>
</comment>
<protein>
    <submittedName>
        <fullName evidence="1">Uncharacterized protein</fullName>
    </submittedName>
</protein>
<dbReference type="Proteomes" id="UP000823775">
    <property type="component" value="Unassembled WGS sequence"/>
</dbReference>
<proteinExistence type="predicted"/>
<reference evidence="1 2" key="1">
    <citation type="journal article" date="2021" name="BMC Genomics">
        <title>Datura genome reveals duplications of psychoactive alkaloid biosynthetic genes and high mutation rate following tissue culture.</title>
        <authorList>
            <person name="Rajewski A."/>
            <person name="Carter-House D."/>
            <person name="Stajich J."/>
            <person name="Litt A."/>
        </authorList>
    </citation>
    <scope>NUCLEOTIDE SEQUENCE [LARGE SCALE GENOMIC DNA]</scope>
    <source>
        <strain evidence="1">AR-01</strain>
    </source>
</reference>